<dbReference type="Proteomes" id="UP000579945">
    <property type="component" value="Unassembled WGS sequence"/>
</dbReference>
<dbReference type="EMBL" id="JACIBV010000001">
    <property type="protein sequence ID" value="MBB3728101.1"/>
    <property type="molecule type" value="Genomic_DNA"/>
</dbReference>
<proteinExistence type="predicted"/>
<comment type="caution">
    <text evidence="2">The sequence shown here is derived from an EMBL/GenBank/DDBJ whole genome shotgun (WGS) entry which is preliminary data.</text>
</comment>
<keyword evidence="1" id="KW-0732">Signal</keyword>
<reference evidence="2 3" key="1">
    <citation type="submission" date="2020-08" db="EMBL/GenBank/DDBJ databases">
        <title>Sequencing the genomes of 1000 actinobacteria strains.</title>
        <authorList>
            <person name="Klenk H.-P."/>
        </authorList>
    </citation>
    <scope>NUCLEOTIDE SEQUENCE [LARGE SCALE GENOMIC DNA]</scope>
    <source>
        <strain evidence="2 3">DSM 44320</strain>
    </source>
</reference>
<feature type="chain" id="PRO_5038722141" description="Secreted protein" evidence="1">
    <location>
        <begin position="20"/>
        <end position="89"/>
    </location>
</feature>
<sequence>MIARLALLTSLFLLVLATASCSRSGYGAEEGECFKDKEGNYEVVDCASPDADRKILKILRGSSLSITDCPNGTHAMREYDGEGRCIGTP</sequence>
<gene>
    <name evidence="2" type="ORF">FHR33_003961</name>
</gene>
<organism evidence="2 3">
    <name type="scientific">Nonomuraea dietziae</name>
    <dbReference type="NCBI Taxonomy" id="65515"/>
    <lineage>
        <taxon>Bacteria</taxon>
        <taxon>Bacillati</taxon>
        <taxon>Actinomycetota</taxon>
        <taxon>Actinomycetes</taxon>
        <taxon>Streptosporangiales</taxon>
        <taxon>Streptosporangiaceae</taxon>
        <taxon>Nonomuraea</taxon>
    </lineage>
</organism>
<dbReference type="PROSITE" id="PS51257">
    <property type="entry name" value="PROKAR_LIPOPROTEIN"/>
    <property type="match status" value="1"/>
</dbReference>
<accession>A0A7W5V0F3</accession>
<evidence type="ECO:0000256" key="1">
    <source>
        <dbReference type="SAM" id="SignalP"/>
    </source>
</evidence>
<evidence type="ECO:0008006" key="4">
    <source>
        <dbReference type="Google" id="ProtNLM"/>
    </source>
</evidence>
<feature type="signal peptide" evidence="1">
    <location>
        <begin position="1"/>
        <end position="19"/>
    </location>
</feature>
<dbReference type="AlphaFoldDB" id="A0A7W5V0F3"/>
<protein>
    <recommendedName>
        <fullName evidence="4">Secreted protein</fullName>
    </recommendedName>
</protein>
<keyword evidence="3" id="KW-1185">Reference proteome</keyword>
<name>A0A7W5V0F3_9ACTN</name>
<evidence type="ECO:0000313" key="3">
    <source>
        <dbReference type="Proteomes" id="UP000579945"/>
    </source>
</evidence>
<evidence type="ECO:0000313" key="2">
    <source>
        <dbReference type="EMBL" id="MBB3728101.1"/>
    </source>
</evidence>